<gene>
    <name evidence="2" type="ORF">K7432_014532</name>
</gene>
<dbReference type="EMBL" id="JASJQH010008555">
    <property type="protein sequence ID" value="KAK9688084.1"/>
    <property type="molecule type" value="Genomic_DNA"/>
</dbReference>
<accession>A0ABR2VPD6</accession>
<evidence type="ECO:0000313" key="2">
    <source>
        <dbReference type="EMBL" id="KAK9688084.1"/>
    </source>
</evidence>
<name>A0ABR2VPD6_9FUNG</name>
<keyword evidence="3" id="KW-1185">Reference proteome</keyword>
<feature type="compositionally biased region" description="Basic and acidic residues" evidence="1">
    <location>
        <begin position="78"/>
        <end position="89"/>
    </location>
</feature>
<feature type="compositionally biased region" description="Acidic residues" evidence="1">
    <location>
        <begin position="58"/>
        <end position="77"/>
    </location>
</feature>
<organism evidence="2 3">
    <name type="scientific">Basidiobolus ranarum</name>
    <dbReference type="NCBI Taxonomy" id="34480"/>
    <lineage>
        <taxon>Eukaryota</taxon>
        <taxon>Fungi</taxon>
        <taxon>Fungi incertae sedis</taxon>
        <taxon>Zoopagomycota</taxon>
        <taxon>Entomophthoromycotina</taxon>
        <taxon>Basidiobolomycetes</taxon>
        <taxon>Basidiobolales</taxon>
        <taxon>Basidiobolaceae</taxon>
        <taxon>Basidiobolus</taxon>
    </lineage>
</organism>
<feature type="region of interest" description="Disordered" evidence="1">
    <location>
        <begin position="52"/>
        <end position="89"/>
    </location>
</feature>
<proteinExistence type="predicted"/>
<evidence type="ECO:0000313" key="3">
    <source>
        <dbReference type="Proteomes" id="UP001479436"/>
    </source>
</evidence>
<dbReference type="Proteomes" id="UP001479436">
    <property type="component" value="Unassembled WGS sequence"/>
</dbReference>
<reference evidence="2 3" key="1">
    <citation type="submission" date="2023-04" db="EMBL/GenBank/DDBJ databases">
        <title>Genome of Basidiobolus ranarum AG-B5.</title>
        <authorList>
            <person name="Stajich J.E."/>
            <person name="Carter-House D."/>
            <person name="Gryganskyi A."/>
        </authorList>
    </citation>
    <scope>NUCLEOTIDE SEQUENCE [LARGE SCALE GENOMIC DNA]</scope>
    <source>
        <strain evidence="2 3">AG-B5</strain>
    </source>
</reference>
<sequence length="89" mass="10048">MQIHSVHKFQGKIEKETSIELDAANYLPSLADSIKKLQAETNEYLTALMKKVGVPEEKGEEIDEGEEGEGEDEEEDSSPEKKKLRVEEN</sequence>
<evidence type="ECO:0000256" key="1">
    <source>
        <dbReference type="SAM" id="MobiDB-lite"/>
    </source>
</evidence>
<evidence type="ECO:0008006" key="4">
    <source>
        <dbReference type="Google" id="ProtNLM"/>
    </source>
</evidence>
<comment type="caution">
    <text evidence="2">The sequence shown here is derived from an EMBL/GenBank/DDBJ whole genome shotgun (WGS) entry which is preliminary data.</text>
</comment>
<protein>
    <recommendedName>
        <fullName evidence="4">EKC/KEOPS complex subunit GON7</fullName>
    </recommendedName>
</protein>